<evidence type="ECO:0000256" key="1">
    <source>
        <dbReference type="SAM" id="Phobius"/>
    </source>
</evidence>
<evidence type="ECO:0000313" key="2">
    <source>
        <dbReference type="EMBL" id="ESU38240.1"/>
    </source>
</evidence>
<evidence type="ECO:0000313" key="3">
    <source>
        <dbReference type="Proteomes" id="UP000018320"/>
    </source>
</evidence>
<dbReference type="VEuPathDB" id="GiardiaDB:GL50581_2672"/>
<dbReference type="InterPro" id="IPR006212">
    <property type="entry name" value="Furin_repeat"/>
</dbReference>
<keyword evidence="1" id="KW-0472">Membrane</keyword>
<feature type="transmembrane region" description="Helical" evidence="1">
    <location>
        <begin position="684"/>
        <end position="708"/>
    </location>
</feature>
<dbReference type="VEuPathDB" id="GiardiaDB:DHA2_151689"/>
<dbReference type="SMART" id="SM00261">
    <property type="entry name" value="FU"/>
    <property type="match status" value="6"/>
</dbReference>
<name>V6TMR0_GIAIN</name>
<dbReference type="VEuPathDB" id="GiardiaDB:GL50803_0087628"/>
<dbReference type="VEuPathDB" id="GiardiaDB:GL50581_620"/>
<dbReference type="InterPro" id="IPR009030">
    <property type="entry name" value="Growth_fac_rcpt_cys_sf"/>
</dbReference>
<dbReference type="VEuPathDB" id="GiardiaDB:QR46_4636"/>
<dbReference type="SUPFAM" id="SSF57184">
    <property type="entry name" value="Growth factor receptor domain"/>
    <property type="match status" value="3"/>
</dbReference>
<dbReference type="VEuPathDB" id="GiardiaDB:GL50803_0014783"/>
<protein>
    <submittedName>
        <fullName evidence="2">Variant-specific surface protein</fullName>
    </submittedName>
</protein>
<comment type="caution">
    <text evidence="2">The sequence shown here is derived from an EMBL/GenBank/DDBJ whole genome shotgun (WGS) entry which is preliminary data.</text>
</comment>
<dbReference type="Proteomes" id="UP000018320">
    <property type="component" value="Unassembled WGS sequence"/>
</dbReference>
<keyword evidence="1" id="KW-0812">Transmembrane</keyword>
<dbReference type="PANTHER" id="PTHR23275:SF100">
    <property type="entry name" value="EGF-LIKE DOMAIN-CONTAINING PROTEIN"/>
    <property type="match status" value="1"/>
</dbReference>
<dbReference type="InterPro" id="IPR005127">
    <property type="entry name" value="Giardia_VSP"/>
</dbReference>
<dbReference type="Gene3D" id="2.10.220.10">
    <property type="entry name" value="Hormone Receptor, Insulin-like Growth Factor Receptor 1, Chain A, domain 2"/>
    <property type="match status" value="2"/>
</dbReference>
<gene>
    <name evidence="2" type="ORF">DHA2_151689</name>
</gene>
<proteinExistence type="predicted"/>
<dbReference type="Pfam" id="PF03302">
    <property type="entry name" value="VSP"/>
    <property type="match status" value="2"/>
</dbReference>
<keyword evidence="1" id="KW-1133">Transmembrane helix</keyword>
<accession>V6TMR0</accession>
<dbReference type="PANTHER" id="PTHR23275">
    <property type="entry name" value="CABRIOLET.-RELATED"/>
    <property type="match status" value="1"/>
</dbReference>
<reference evidence="3" key="1">
    <citation type="submission" date="2012-02" db="EMBL/GenBank/DDBJ databases">
        <title>Genome sequencing of Giardia lamblia Genotypes A2 and B isolates (DH and GS) and comparative analysis with the genomes of Genotypes A1 and E (WB and Pig).</title>
        <authorList>
            <person name="Adam R."/>
            <person name="Dahlstrom E."/>
            <person name="Martens C."/>
            <person name="Bruno D."/>
            <person name="Barbian K."/>
            <person name="Porcella S.F."/>
            <person name="Nash T."/>
        </authorList>
    </citation>
    <scope>NUCLEOTIDE SEQUENCE</scope>
    <source>
        <strain evidence="3">DH</strain>
    </source>
</reference>
<dbReference type="CDD" id="cd00064">
    <property type="entry name" value="FU"/>
    <property type="match status" value="1"/>
</dbReference>
<reference evidence="2 3" key="2">
    <citation type="journal article" date="2013" name="Genome Biol. Evol.">
        <title>Genome sequencing of Giardia lamblia genotypes A2 and B isolates (DH and GS) and comparative analysis with the genomes of genotypes A1 and E (WB and Pig).</title>
        <authorList>
            <person name="Adam R.D."/>
            <person name="Dahlstrom E.W."/>
            <person name="Martens C.A."/>
            <person name="Bruno D.P."/>
            <person name="Barbian K.D."/>
            <person name="Ricklefs S.M."/>
            <person name="Hernandez M.M."/>
            <person name="Narla N.P."/>
            <person name="Patel R.B."/>
            <person name="Porcella S.F."/>
            <person name="Nash T.E."/>
        </authorList>
    </citation>
    <scope>NUCLEOTIDE SEQUENCE [LARGE SCALE GENOMIC DNA]</scope>
    <source>
        <strain evidence="2 3">DH</strain>
    </source>
</reference>
<sequence>MYVIDSKSGMLQVPVAVFTSWTQAHINRLMFEKILLGIAILQMARASTCQAQSSGGAGSCKTCGVTIGDSEYCSECNDGANYALVDGVCANAGQAPASTLCPQHSAGKCTQCGSTSFKYKDGCYQPNDGKPGRNLCLVANAGVCTEAAPGYFAPVGAANTEQSVVACGDTTGVTIAANGNHKYKGVAGCAECSAPDAAPGAREDKVARCTKCGGNKYLKDNTCVDNAEACGNGHAAKEDSTNGNKCLACTDTGSGGVANCDTCSYDEQSKKIKCTKCTGNNYLKTTSEGTSCVQKEQCNGAYFPNDSVDGKKQCVSCGDATNKGIADCKKCSLKAASASAGPLITCTECQADKYLKTESGTASCVSAEECKDGFFPTTDTSGKRVCAPCNEADKGGIADCAKCSLKAASARAGPLITCSECTNNNLSPLKDACMAACPAGMYANNKVCTPCHESCASCSNDAEASCTACYPGSVLSRSSGGTGACIKECTGRYAENCGASQCTAVVGGSKYCSKCKAGFAPVDGVCVSTTTRAPTGCTPGDGVCTACTGSYFLQSGGCYSAGAFPGNTLCTTASNGKCQTCANGQTADNQGSCPACPDGCSKCTGSAPSQQCSGCLPGYYKSGSNCVKCDASDNGIVGVPNCVSCAPPAGGSGSVTCYVKTDGTSGGDDNTGGSANRSGLSTGAIAGISVAVIVVVGGLVSFLCWWFLCRGKA</sequence>
<dbReference type="EMBL" id="AHGT01000015">
    <property type="protein sequence ID" value="ESU38240.1"/>
    <property type="molecule type" value="Genomic_DNA"/>
</dbReference>
<dbReference type="AlphaFoldDB" id="V6TMR0"/>
<dbReference type="InterPro" id="IPR052798">
    <property type="entry name" value="Giardia_VSA"/>
</dbReference>
<organism evidence="2 3">
    <name type="scientific">Giardia intestinalis</name>
    <name type="common">Giardia lamblia</name>
    <dbReference type="NCBI Taxonomy" id="5741"/>
    <lineage>
        <taxon>Eukaryota</taxon>
        <taxon>Metamonada</taxon>
        <taxon>Diplomonadida</taxon>
        <taxon>Hexamitidae</taxon>
        <taxon>Giardiinae</taxon>
        <taxon>Giardia</taxon>
    </lineage>
</organism>